<evidence type="ECO:0000256" key="1">
    <source>
        <dbReference type="ARBA" id="ARBA00022737"/>
    </source>
</evidence>
<dbReference type="GO" id="GO:0006952">
    <property type="term" value="P:defense response"/>
    <property type="evidence" value="ECO:0007669"/>
    <property type="project" value="UniProtKB-KW"/>
</dbReference>
<dbReference type="EMBL" id="PDCK01000043">
    <property type="protein sequence ID" value="PRQ32645.1"/>
    <property type="molecule type" value="Genomic_DNA"/>
</dbReference>
<organism evidence="5 6">
    <name type="scientific">Rosa chinensis</name>
    <name type="common">China rose</name>
    <dbReference type="NCBI Taxonomy" id="74649"/>
    <lineage>
        <taxon>Eukaryota</taxon>
        <taxon>Viridiplantae</taxon>
        <taxon>Streptophyta</taxon>
        <taxon>Embryophyta</taxon>
        <taxon>Tracheophyta</taxon>
        <taxon>Spermatophyta</taxon>
        <taxon>Magnoliopsida</taxon>
        <taxon>eudicotyledons</taxon>
        <taxon>Gunneridae</taxon>
        <taxon>Pentapetalae</taxon>
        <taxon>rosids</taxon>
        <taxon>fabids</taxon>
        <taxon>Rosales</taxon>
        <taxon>Rosaceae</taxon>
        <taxon>Rosoideae</taxon>
        <taxon>Rosoideae incertae sedis</taxon>
        <taxon>Rosa</taxon>
    </lineage>
</organism>
<dbReference type="OMA" id="IVISECR"/>
<evidence type="ECO:0000313" key="6">
    <source>
        <dbReference type="Proteomes" id="UP000238479"/>
    </source>
</evidence>
<sequence length="563" mass="65093">MRYKKEKGDWQEVLDSKIWVLKEVEQQVFQPLLLSYYELAPIVKRCLLYCATFPKDYRFKKHNLIELWMSHAYLSGKDYGEKEKTGRNVFDTLVMRSFFQDVAKEIDDDDKSITIFCKMHDIVHDFVQFLNKNESFTMEAKEVNGRKTITNEEIRHLTLMFAAYGSPLSDFISPVNWKKLRTLATFDSRMSSMDIKAISQLKCVRTLNLSCNVIEELPEEMGELIHLRYLDLSENRFLKKLPDSVGNLYNLQTLCLTKCRSLRALPENMGNLINLRHLHTKRCYRLVYLPRGMARLTSLQTLNICSVIHDSGPGEGLKLGDLGSLDQLQGSLIINMQGNLKDTSEAQKACLWNKKLHSLELWFSRLEKQSHVQVLEALRPHHDLENLLIKWYRGTTAPSWMISLQNLRSLSLVTWHGCEFLPPLGKWPFLEELLVSRMGKLKTVGDEFLGITGTQTPSSFVLFPKLKQLTFEIMSEWKQWEGVGGWAENGGDEITIMPCLVSFRIVDCPKLMNLPLFLQKTPVRKIVISECRRGIIMPVMPENCDVNIYGEMDDPEIPDVTRR</sequence>
<dbReference type="Gene3D" id="1.10.10.10">
    <property type="entry name" value="Winged helix-like DNA-binding domain superfamily/Winged helix DNA-binding domain"/>
    <property type="match status" value="1"/>
</dbReference>
<dbReference type="AlphaFoldDB" id="A0A2P6QEN9"/>
<evidence type="ECO:0000259" key="3">
    <source>
        <dbReference type="Pfam" id="PF23559"/>
    </source>
</evidence>
<feature type="domain" description="Disease resistance R13L4/SHOC-2-like LRR" evidence="4">
    <location>
        <begin position="179"/>
        <end position="472"/>
    </location>
</feature>
<dbReference type="Gramene" id="PRQ32645">
    <property type="protein sequence ID" value="PRQ32645"/>
    <property type="gene ID" value="RchiOBHm_Chr5g0048731"/>
</dbReference>
<dbReference type="InterPro" id="IPR058922">
    <property type="entry name" value="WHD_DRP"/>
</dbReference>
<feature type="domain" description="Disease resistance protein winged helix" evidence="3">
    <location>
        <begin position="53"/>
        <end position="127"/>
    </location>
</feature>
<evidence type="ECO:0000256" key="2">
    <source>
        <dbReference type="ARBA" id="ARBA00022821"/>
    </source>
</evidence>
<evidence type="ECO:0000259" key="4">
    <source>
        <dbReference type="Pfam" id="PF23598"/>
    </source>
</evidence>
<dbReference type="InterPro" id="IPR036388">
    <property type="entry name" value="WH-like_DNA-bd_sf"/>
</dbReference>
<gene>
    <name evidence="5" type="ORF">RchiOBHm_Chr5g0048731</name>
</gene>
<dbReference type="FunFam" id="1.10.10.10:FF:000322">
    <property type="entry name" value="Probable disease resistance protein At1g63360"/>
    <property type="match status" value="1"/>
</dbReference>
<dbReference type="PANTHER" id="PTHR47186">
    <property type="entry name" value="LEUCINE-RICH REPEAT-CONTAINING PROTEIN 57"/>
    <property type="match status" value="1"/>
</dbReference>
<protein>
    <submittedName>
        <fullName evidence="5">Putative leucine-rich repeat domain, L domain-containing protein</fullName>
    </submittedName>
</protein>
<keyword evidence="2" id="KW-0611">Plant defense</keyword>
<dbReference type="Pfam" id="PF23559">
    <property type="entry name" value="WHD_DRP"/>
    <property type="match status" value="1"/>
</dbReference>
<name>A0A2P6QEN9_ROSCH</name>
<evidence type="ECO:0000313" key="5">
    <source>
        <dbReference type="EMBL" id="PRQ32645.1"/>
    </source>
</evidence>
<comment type="caution">
    <text evidence="5">The sequence shown here is derived from an EMBL/GenBank/DDBJ whole genome shotgun (WGS) entry which is preliminary data.</text>
</comment>
<reference evidence="5 6" key="1">
    <citation type="journal article" date="2018" name="Nat. Genet.">
        <title>The Rosa genome provides new insights in the design of modern roses.</title>
        <authorList>
            <person name="Bendahmane M."/>
        </authorList>
    </citation>
    <scope>NUCLEOTIDE SEQUENCE [LARGE SCALE GENOMIC DNA]</scope>
    <source>
        <strain evidence="6">cv. Old Blush</strain>
    </source>
</reference>
<dbReference type="InterPro" id="IPR032675">
    <property type="entry name" value="LRR_dom_sf"/>
</dbReference>
<dbReference type="SUPFAM" id="SSF52058">
    <property type="entry name" value="L domain-like"/>
    <property type="match status" value="1"/>
</dbReference>
<dbReference type="Gene3D" id="3.80.10.10">
    <property type="entry name" value="Ribonuclease Inhibitor"/>
    <property type="match status" value="2"/>
</dbReference>
<dbReference type="PANTHER" id="PTHR47186:SF30">
    <property type="entry name" value="EF-HAND DOMAIN-CONTAINING PROTEIN"/>
    <property type="match status" value="1"/>
</dbReference>
<proteinExistence type="predicted"/>
<dbReference type="STRING" id="74649.A0A2P6QEN9"/>
<accession>A0A2P6QEN9</accession>
<keyword evidence="1" id="KW-0677">Repeat</keyword>
<dbReference type="Proteomes" id="UP000238479">
    <property type="component" value="Chromosome 5"/>
</dbReference>
<dbReference type="InterPro" id="IPR055414">
    <property type="entry name" value="LRR_R13L4/SHOC2-like"/>
</dbReference>
<keyword evidence="6" id="KW-1185">Reference proteome</keyword>
<dbReference type="Pfam" id="PF23598">
    <property type="entry name" value="LRR_14"/>
    <property type="match status" value="1"/>
</dbReference>